<dbReference type="AlphaFoldDB" id="A0A1G2BCT3"/>
<evidence type="ECO:0000313" key="2">
    <source>
        <dbReference type="Proteomes" id="UP000176420"/>
    </source>
</evidence>
<proteinExistence type="predicted"/>
<protein>
    <submittedName>
        <fullName evidence="1">Uncharacterized protein</fullName>
    </submittedName>
</protein>
<dbReference type="Proteomes" id="UP000176420">
    <property type="component" value="Unassembled WGS sequence"/>
</dbReference>
<evidence type="ECO:0000313" key="1">
    <source>
        <dbReference type="EMBL" id="OGY86536.1"/>
    </source>
</evidence>
<gene>
    <name evidence="1" type="ORF">A2319_02100</name>
</gene>
<comment type="caution">
    <text evidence="1">The sequence shown here is derived from an EMBL/GenBank/DDBJ whole genome shotgun (WGS) entry which is preliminary data.</text>
</comment>
<accession>A0A1G2BCT3</accession>
<sequence>MAYETTFTLNGKQYTFETGEGLTSDHITKLKDYLLRDPENVNKFVDDNGKPVLSGNWSGFTRVGKIRYDFFYANKRFEVENKNGHRFIISAAK</sequence>
<organism evidence="1 2">
    <name type="scientific">Candidatus Kerfeldbacteria bacterium RIFOXYB2_FULL_38_14</name>
    <dbReference type="NCBI Taxonomy" id="1798547"/>
    <lineage>
        <taxon>Bacteria</taxon>
        <taxon>Candidatus Kerfeldiibacteriota</taxon>
    </lineage>
</organism>
<name>A0A1G2BCT3_9BACT</name>
<dbReference type="EMBL" id="MHKI01000018">
    <property type="protein sequence ID" value="OGY86536.1"/>
    <property type="molecule type" value="Genomic_DNA"/>
</dbReference>
<reference evidence="1 2" key="1">
    <citation type="journal article" date="2016" name="Nat. Commun.">
        <title>Thousands of microbial genomes shed light on interconnected biogeochemical processes in an aquifer system.</title>
        <authorList>
            <person name="Anantharaman K."/>
            <person name="Brown C.T."/>
            <person name="Hug L.A."/>
            <person name="Sharon I."/>
            <person name="Castelle C.J."/>
            <person name="Probst A.J."/>
            <person name="Thomas B.C."/>
            <person name="Singh A."/>
            <person name="Wilkins M.J."/>
            <person name="Karaoz U."/>
            <person name="Brodie E.L."/>
            <person name="Williams K.H."/>
            <person name="Hubbard S.S."/>
            <person name="Banfield J.F."/>
        </authorList>
    </citation>
    <scope>NUCLEOTIDE SEQUENCE [LARGE SCALE GENOMIC DNA]</scope>
</reference>